<accession>A0A556M942</accession>
<proteinExistence type="inferred from homology"/>
<evidence type="ECO:0000256" key="2">
    <source>
        <dbReference type="ARBA" id="ARBA00022679"/>
    </source>
</evidence>
<dbReference type="Proteomes" id="UP000318733">
    <property type="component" value="Unassembled WGS sequence"/>
</dbReference>
<comment type="caution">
    <text evidence="4">The sequence shown here is derived from an EMBL/GenBank/DDBJ whole genome shotgun (WGS) entry which is preliminary data.</text>
</comment>
<dbReference type="GO" id="GO:0016798">
    <property type="term" value="F:hydrolase activity, acting on glycosyl bonds"/>
    <property type="evidence" value="ECO:0007669"/>
    <property type="project" value="UniProtKB-KW"/>
</dbReference>
<dbReference type="OrthoDB" id="9775877at2"/>
<evidence type="ECO:0000313" key="5">
    <source>
        <dbReference type="Proteomes" id="UP000318733"/>
    </source>
</evidence>
<dbReference type="PANTHER" id="PTHR34106">
    <property type="entry name" value="GLYCOSIDASE"/>
    <property type="match status" value="1"/>
</dbReference>
<dbReference type="PIRSF" id="PIRSF016202">
    <property type="entry name" value="PH1107"/>
    <property type="match status" value="1"/>
</dbReference>
<protein>
    <submittedName>
        <fullName evidence="4">Glycosidase</fullName>
    </submittedName>
</protein>
<comment type="similarity">
    <text evidence="3">Belongs to the glycosyl hydrolase 130 family.</text>
</comment>
<dbReference type="SUPFAM" id="SSF75005">
    <property type="entry name" value="Arabinanase/levansucrase/invertase"/>
    <property type="match status" value="1"/>
</dbReference>
<dbReference type="GO" id="GO:0016757">
    <property type="term" value="F:glycosyltransferase activity"/>
    <property type="evidence" value="ECO:0007669"/>
    <property type="project" value="UniProtKB-KW"/>
</dbReference>
<dbReference type="InterPro" id="IPR007184">
    <property type="entry name" value="Mannoside_phosphorylase"/>
</dbReference>
<evidence type="ECO:0000256" key="1">
    <source>
        <dbReference type="ARBA" id="ARBA00022676"/>
    </source>
</evidence>
<keyword evidence="2" id="KW-0808">Transferase</keyword>
<dbReference type="AlphaFoldDB" id="A0A556M942"/>
<keyword evidence="5" id="KW-1185">Reference proteome</keyword>
<gene>
    <name evidence="4" type="ORF">FO440_22895</name>
</gene>
<keyword evidence="4" id="KW-0326">Glycosidase</keyword>
<evidence type="ECO:0000256" key="3">
    <source>
        <dbReference type="ARBA" id="ARBA00024356"/>
    </source>
</evidence>
<reference evidence="4 5" key="1">
    <citation type="submission" date="2019-07" db="EMBL/GenBank/DDBJ databases">
        <authorList>
            <person name="Huq M.A."/>
        </authorList>
    </citation>
    <scope>NUCLEOTIDE SEQUENCE [LARGE SCALE GENOMIC DNA]</scope>
    <source>
        <strain evidence="4 5">MAH-19</strain>
    </source>
</reference>
<dbReference type="PANTHER" id="PTHR34106:SF5">
    <property type="entry name" value="GLYCOSIDASE"/>
    <property type="match status" value="1"/>
</dbReference>
<dbReference type="InterPro" id="IPR023296">
    <property type="entry name" value="Glyco_hydro_beta-prop_sf"/>
</dbReference>
<dbReference type="CDD" id="cd18612">
    <property type="entry name" value="GH130_Lin0857-like"/>
    <property type="match status" value="1"/>
</dbReference>
<sequence length="351" mass="39310">MAIQKDLARRFPENPLLLPKDLKPSVEGFQIISLLNPGVFRFEDRTWLLVRVAESIAQKDGVIFFPALNATGNTEIVEVPLNDPDLVATDARVINYKGLDYLTTVSHLRLLCSDDGVHFTQPAVNAALFGKGYLERFGIEDCRVSQIDNTYYLTYTAVSDSGVGVGLKITKDWLNFESGGMILPPHNKDCAIFEEYFNDKYYCLHRPSSKEIGGNYIWLAESSDCRQWGNHHCLIKTRQGMWDSARVGAGAAPIRTEQGWLEIYHGANAENQYCLGAFLMDLNDPSKVIGRTQEPIMVPTEAYELSGFFGYVVFTNGHVVDGDELTIYYGAADEFVCGARFSIREIMTKLT</sequence>
<dbReference type="RefSeq" id="WP_144250647.1">
    <property type="nucleotide sequence ID" value="NZ_VLPK01000007.1"/>
</dbReference>
<keyword evidence="1" id="KW-0328">Glycosyltransferase</keyword>
<dbReference type="EMBL" id="VLPK01000007">
    <property type="protein sequence ID" value="TSJ36356.1"/>
    <property type="molecule type" value="Genomic_DNA"/>
</dbReference>
<keyword evidence="4" id="KW-0378">Hydrolase</keyword>
<name>A0A556M942_9SPHI</name>
<evidence type="ECO:0000313" key="4">
    <source>
        <dbReference type="EMBL" id="TSJ36356.1"/>
    </source>
</evidence>
<dbReference type="Gene3D" id="2.115.10.20">
    <property type="entry name" value="Glycosyl hydrolase domain, family 43"/>
    <property type="match status" value="1"/>
</dbReference>
<dbReference type="Pfam" id="PF04041">
    <property type="entry name" value="Glyco_hydro_130"/>
    <property type="match status" value="1"/>
</dbReference>
<organism evidence="4 5">
    <name type="scientific">Mucilaginibacter corticis</name>
    <dbReference type="NCBI Taxonomy" id="2597670"/>
    <lineage>
        <taxon>Bacteria</taxon>
        <taxon>Pseudomonadati</taxon>
        <taxon>Bacteroidota</taxon>
        <taxon>Sphingobacteriia</taxon>
        <taxon>Sphingobacteriales</taxon>
        <taxon>Sphingobacteriaceae</taxon>
        <taxon>Mucilaginibacter</taxon>
    </lineage>
</organism>